<proteinExistence type="predicted"/>
<sequence length="111" mass="11875">MHLTGQSPGWAAPALEVFEAAWREQQQARAEAAMIARDAVCRDAQRAREYVAGVWERTGAGPTWAELGDAMGWPPALLERIIRSLTREGALSYSPEPRSLTVAEAGGAAAG</sequence>
<dbReference type="InterPro" id="IPR036388">
    <property type="entry name" value="WH-like_DNA-bd_sf"/>
</dbReference>
<dbReference type="EMBL" id="CP022295">
    <property type="protein sequence ID" value="QSR24110.1"/>
    <property type="molecule type" value="Genomic_DNA"/>
</dbReference>
<keyword evidence="2" id="KW-1185">Reference proteome</keyword>
<reference evidence="1 2" key="1">
    <citation type="submission" date="2017-06" db="EMBL/GenBank/DDBJ databases">
        <title>Complete Genome Sequence of the Soil Carbazole-Degrading Bacterium Nocardioides aromaticivorans IC177.</title>
        <authorList>
            <person name="Vejarano F."/>
            <person name="Suzuki-Minakuchi C."/>
            <person name="Ohtsubo Y."/>
            <person name="Tsuda M."/>
            <person name="Okada K."/>
            <person name="Nojiri H."/>
        </authorList>
    </citation>
    <scope>NUCLEOTIDE SEQUENCE [LARGE SCALE GENOMIC DNA]</scope>
    <source>
        <strain evidence="1 2">IC177</strain>
    </source>
</reference>
<evidence type="ECO:0000313" key="2">
    <source>
        <dbReference type="Proteomes" id="UP000662818"/>
    </source>
</evidence>
<accession>A0ABX7PE21</accession>
<evidence type="ECO:0000313" key="1">
    <source>
        <dbReference type="EMBL" id="QSR24110.1"/>
    </source>
</evidence>
<protein>
    <submittedName>
        <fullName evidence="1">Uncharacterized protein</fullName>
    </submittedName>
</protein>
<dbReference type="Gene3D" id="1.10.10.10">
    <property type="entry name" value="Winged helix-like DNA-binding domain superfamily/Winged helix DNA-binding domain"/>
    <property type="match status" value="1"/>
</dbReference>
<organism evidence="1 2">
    <name type="scientific">Nocardioides aromaticivorans</name>
    <dbReference type="NCBI Taxonomy" id="200618"/>
    <lineage>
        <taxon>Bacteria</taxon>
        <taxon>Bacillati</taxon>
        <taxon>Actinomycetota</taxon>
        <taxon>Actinomycetes</taxon>
        <taxon>Propionibacteriales</taxon>
        <taxon>Nocardioidaceae</taxon>
        <taxon>Nocardioides</taxon>
    </lineage>
</organism>
<name>A0ABX7PE21_9ACTN</name>
<dbReference type="Proteomes" id="UP000662818">
    <property type="component" value="Chromosome"/>
</dbReference>
<gene>
    <name evidence="1" type="ORF">CFH99_00530</name>
</gene>
<dbReference type="RefSeq" id="WP_207007924.1">
    <property type="nucleotide sequence ID" value="NZ_CP022295.1"/>
</dbReference>